<reference evidence="1" key="1">
    <citation type="submission" date="2019-08" db="EMBL/GenBank/DDBJ databases">
        <authorList>
            <person name="Kucharzyk K."/>
            <person name="Murdoch R.W."/>
            <person name="Higgins S."/>
            <person name="Loffler F."/>
        </authorList>
    </citation>
    <scope>NUCLEOTIDE SEQUENCE</scope>
</reference>
<dbReference type="EMBL" id="VSSQ01006192">
    <property type="protein sequence ID" value="MPM31840.1"/>
    <property type="molecule type" value="Genomic_DNA"/>
</dbReference>
<evidence type="ECO:0000313" key="1">
    <source>
        <dbReference type="EMBL" id="MPM31840.1"/>
    </source>
</evidence>
<name>A0A644YTE0_9ZZZZ</name>
<comment type="caution">
    <text evidence="1">The sequence shown here is derived from an EMBL/GenBank/DDBJ whole genome shotgun (WGS) entry which is preliminary data.</text>
</comment>
<protein>
    <submittedName>
        <fullName evidence="1">Uncharacterized protein</fullName>
    </submittedName>
</protein>
<proteinExistence type="predicted"/>
<dbReference type="AlphaFoldDB" id="A0A644YTE0"/>
<organism evidence="1">
    <name type="scientific">bioreactor metagenome</name>
    <dbReference type="NCBI Taxonomy" id="1076179"/>
    <lineage>
        <taxon>unclassified sequences</taxon>
        <taxon>metagenomes</taxon>
        <taxon>ecological metagenomes</taxon>
    </lineage>
</organism>
<accession>A0A644YTE0</accession>
<gene>
    <name evidence="1" type="ORF">SDC9_78397</name>
</gene>
<sequence>MFTKRVISSEIGLKARGNYFTKSAKSLAKANSVELWEREELTKEIETYFGS</sequence>